<feature type="compositionally biased region" description="Low complexity" evidence="1">
    <location>
        <begin position="332"/>
        <end position="350"/>
    </location>
</feature>
<organism evidence="3 4">
    <name type="scientific">Dendrothele bispora (strain CBS 962.96)</name>
    <dbReference type="NCBI Taxonomy" id="1314807"/>
    <lineage>
        <taxon>Eukaryota</taxon>
        <taxon>Fungi</taxon>
        <taxon>Dikarya</taxon>
        <taxon>Basidiomycota</taxon>
        <taxon>Agaricomycotina</taxon>
        <taxon>Agaricomycetes</taxon>
        <taxon>Agaricomycetidae</taxon>
        <taxon>Agaricales</taxon>
        <taxon>Agaricales incertae sedis</taxon>
        <taxon>Dendrothele</taxon>
    </lineage>
</organism>
<feature type="compositionally biased region" description="Low complexity" evidence="1">
    <location>
        <begin position="714"/>
        <end position="744"/>
    </location>
</feature>
<feature type="compositionally biased region" description="Low complexity" evidence="1">
    <location>
        <begin position="637"/>
        <end position="651"/>
    </location>
</feature>
<gene>
    <name evidence="3" type="ORF">K435DRAFT_813440</name>
</gene>
<keyword evidence="2" id="KW-0472">Membrane</keyword>
<sequence>MALPTSAIIGIVVAVIVLLFSVSAILFYYLRLRKIRRRRREVLQDSTEPFLAAPTTRTRKNRETSSSSGTMPLLFEPLQIDYSSPTFEKSSLLPRPVSSNLSTPPNQDLQNHRYSHLSWESTSPNSTVSRNTVMAQSEFTPQALLVAESNPWTAHAHHDLHEPLQHPPALFSAGTSTSSSTSSSSPSLLLTPSSSSFNPSPTRTAYPYPYPYPSSASSRKSPPPTLPPLIIPLSTPKSSHKKAPAPAPAPAVKAVVTPTTYASQHGSVATLDLLPASAVTIKPPVSISIGSSSSRHRRVSLVDPGFQSHRDVPSSTSEPGPGPVPSITHQTSQPSVSSSSLSDVEPDSASAYSQSSALTQSRHHQHRSSTPWMDDTNAPSVPEIPERFREYYFGSPSQTSQNDESKLESGSGAQRALPLPPPAVAADSDFGLPVPESRKSSIEIVDINASKRRPVSSFYSSSAEPLKLPPPLETPIYSPHTRDPRSQADSSSHDYEDDEEGKEDEEDSYFPPYNYGHEDEDDPLARANTTVGRLLKARAKRQVDRLSEGESGGSNSHSGGVGLERSMSTVSRIEREDSIRSVRSVGRGGEEEDRDKGIGMSYKKRMYAKRKNRKVMEDVVEEGFSQNDSNPNTHNKSAAPTTTTTATTSSSIVHTPPLQVLPNPFEKYTSSSPSPSISPSNTIRTIGTVRTTGTFGTTGTTATSLLGPSYYYDASSSGSTTTGTTPHNTTNNNTTATAGATGAGVLPTSGNRDSEAMRAYPLPLTLLPSLNSNSKSRKSGVVENESRPVYEKVEDVLLLGGGGSGSGSGLAGGIKHGKSVVPEVGNLRRM</sequence>
<feature type="compositionally biased region" description="Polar residues" evidence="1">
    <location>
        <begin position="624"/>
        <end position="636"/>
    </location>
</feature>
<feature type="compositionally biased region" description="Pro residues" evidence="1">
    <location>
        <begin position="221"/>
        <end position="230"/>
    </location>
</feature>
<feature type="compositionally biased region" description="Polar residues" evidence="1">
    <location>
        <begin position="351"/>
        <end position="360"/>
    </location>
</feature>
<protein>
    <submittedName>
        <fullName evidence="3">Uncharacterized protein</fullName>
    </submittedName>
</protein>
<name>A0A4S8KMG9_DENBC</name>
<feature type="region of interest" description="Disordered" evidence="1">
    <location>
        <begin position="766"/>
        <end position="785"/>
    </location>
</feature>
<accession>A0A4S8KMG9</accession>
<proteinExistence type="predicted"/>
<keyword evidence="2" id="KW-0812">Transmembrane</keyword>
<dbReference type="Proteomes" id="UP000297245">
    <property type="component" value="Unassembled WGS sequence"/>
</dbReference>
<feature type="region of interest" description="Disordered" evidence="1">
    <location>
        <begin position="714"/>
        <end position="755"/>
    </location>
</feature>
<feature type="compositionally biased region" description="Basic and acidic residues" evidence="1">
    <location>
        <begin position="480"/>
        <end position="494"/>
    </location>
</feature>
<feature type="transmembrane region" description="Helical" evidence="2">
    <location>
        <begin position="6"/>
        <end position="30"/>
    </location>
</feature>
<feature type="region of interest" description="Disordered" evidence="1">
    <location>
        <begin position="91"/>
        <end position="111"/>
    </location>
</feature>
<evidence type="ECO:0000256" key="2">
    <source>
        <dbReference type="SAM" id="Phobius"/>
    </source>
</evidence>
<feature type="region of interest" description="Disordered" evidence="1">
    <location>
        <begin position="621"/>
        <end position="700"/>
    </location>
</feature>
<keyword evidence="4" id="KW-1185">Reference proteome</keyword>
<evidence type="ECO:0000313" key="4">
    <source>
        <dbReference type="Proteomes" id="UP000297245"/>
    </source>
</evidence>
<keyword evidence="2" id="KW-1133">Transmembrane helix</keyword>
<feature type="region of interest" description="Disordered" evidence="1">
    <location>
        <begin position="164"/>
        <end position="246"/>
    </location>
</feature>
<dbReference type="AlphaFoldDB" id="A0A4S8KMG9"/>
<feature type="compositionally biased region" description="Polar residues" evidence="1">
    <location>
        <begin position="97"/>
        <end position="109"/>
    </location>
</feature>
<reference evidence="3 4" key="1">
    <citation type="journal article" date="2019" name="Nat. Ecol. Evol.">
        <title>Megaphylogeny resolves global patterns of mushroom evolution.</title>
        <authorList>
            <person name="Varga T."/>
            <person name="Krizsan K."/>
            <person name="Foldi C."/>
            <person name="Dima B."/>
            <person name="Sanchez-Garcia M."/>
            <person name="Sanchez-Ramirez S."/>
            <person name="Szollosi G.J."/>
            <person name="Szarkandi J.G."/>
            <person name="Papp V."/>
            <person name="Albert L."/>
            <person name="Andreopoulos W."/>
            <person name="Angelini C."/>
            <person name="Antonin V."/>
            <person name="Barry K.W."/>
            <person name="Bougher N.L."/>
            <person name="Buchanan P."/>
            <person name="Buyck B."/>
            <person name="Bense V."/>
            <person name="Catcheside P."/>
            <person name="Chovatia M."/>
            <person name="Cooper J."/>
            <person name="Damon W."/>
            <person name="Desjardin D."/>
            <person name="Finy P."/>
            <person name="Geml J."/>
            <person name="Haridas S."/>
            <person name="Hughes K."/>
            <person name="Justo A."/>
            <person name="Karasinski D."/>
            <person name="Kautmanova I."/>
            <person name="Kiss B."/>
            <person name="Kocsube S."/>
            <person name="Kotiranta H."/>
            <person name="LaButti K.M."/>
            <person name="Lechner B.E."/>
            <person name="Liimatainen K."/>
            <person name="Lipzen A."/>
            <person name="Lukacs Z."/>
            <person name="Mihaltcheva S."/>
            <person name="Morgado L.N."/>
            <person name="Niskanen T."/>
            <person name="Noordeloos M.E."/>
            <person name="Ohm R.A."/>
            <person name="Ortiz-Santana B."/>
            <person name="Ovrebo C."/>
            <person name="Racz N."/>
            <person name="Riley R."/>
            <person name="Savchenko A."/>
            <person name="Shiryaev A."/>
            <person name="Soop K."/>
            <person name="Spirin V."/>
            <person name="Szebenyi C."/>
            <person name="Tomsovsky M."/>
            <person name="Tulloss R.E."/>
            <person name="Uehling J."/>
            <person name="Grigoriev I.V."/>
            <person name="Vagvolgyi C."/>
            <person name="Papp T."/>
            <person name="Martin F.M."/>
            <person name="Miettinen O."/>
            <person name="Hibbett D.S."/>
            <person name="Nagy L.G."/>
        </authorList>
    </citation>
    <scope>NUCLEOTIDE SEQUENCE [LARGE SCALE GENOMIC DNA]</scope>
    <source>
        <strain evidence="3 4">CBS 962.96</strain>
    </source>
</reference>
<feature type="compositionally biased region" description="Low complexity" evidence="1">
    <location>
        <begin position="670"/>
        <end position="700"/>
    </location>
</feature>
<feature type="compositionally biased region" description="Acidic residues" evidence="1">
    <location>
        <begin position="495"/>
        <end position="508"/>
    </location>
</feature>
<feature type="compositionally biased region" description="Low complexity" evidence="1">
    <location>
        <begin position="175"/>
        <end position="220"/>
    </location>
</feature>
<evidence type="ECO:0000313" key="3">
    <source>
        <dbReference type="EMBL" id="THU76398.1"/>
    </source>
</evidence>
<dbReference type="EMBL" id="ML180942">
    <property type="protein sequence ID" value="THU76398.1"/>
    <property type="molecule type" value="Genomic_DNA"/>
</dbReference>
<evidence type="ECO:0000256" key="1">
    <source>
        <dbReference type="SAM" id="MobiDB-lite"/>
    </source>
</evidence>
<feature type="region of interest" description="Disordered" evidence="1">
    <location>
        <begin position="303"/>
        <end position="597"/>
    </location>
</feature>